<dbReference type="GO" id="GO:0008684">
    <property type="term" value="F:2-oxopent-4-enoate hydratase activity"/>
    <property type="evidence" value="ECO:0007669"/>
    <property type="project" value="TreeGrafter"/>
</dbReference>
<dbReference type="PANTHER" id="PTHR30143">
    <property type="entry name" value="ACID HYDRATASE"/>
    <property type="match status" value="1"/>
</dbReference>
<protein>
    <submittedName>
        <fullName evidence="2">Hydratase</fullName>
    </submittedName>
</protein>
<comment type="caution">
    <text evidence="2">The sequence shown here is derived from an EMBL/GenBank/DDBJ whole genome shotgun (WGS) entry which is preliminary data.</text>
</comment>
<keyword evidence="1" id="KW-0732">Signal</keyword>
<organism evidence="2 3">
    <name type="scientific">Paracoccus denitrificans</name>
    <dbReference type="NCBI Taxonomy" id="266"/>
    <lineage>
        <taxon>Bacteria</taxon>
        <taxon>Pseudomonadati</taxon>
        <taxon>Pseudomonadota</taxon>
        <taxon>Alphaproteobacteria</taxon>
        <taxon>Rhodobacterales</taxon>
        <taxon>Paracoccaceae</taxon>
        <taxon>Paracoccus</taxon>
    </lineage>
</organism>
<feature type="chain" id="PRO_5021919798" evidence="1">
    <location>
        <begin position="18"/>
        <end position="278"/>
    </location>
</feature>
<dbReference type="InterPro" id="IPR050772">
    <property type="entry name" value="Hydratase-Decarb/MhpD_sf"/>
</dbReference>
<proteinExistence type="predicted"/>
<dbReference type="SUPFAM" id="SSF56529">
    <property type="entry name" value="FAH"/>
    <property type="match status" value="1"/>
</dbReference>
<dbReference type="InterPro" id="IPR036663">
    <property type="entry name" value="Fumarylacetoacetase_C_sf"/>
</dbReference>
<gene>
    <name evidence="2" type="ORF">DI616_05825</name>
</gene>
<sequence length="278" mass="28332">MKYAIAILALSGGQALADCPAPEAMYAAAEGWMAGERLADPGVANMQDAACAYNSYRERLEDDLGRPVGVKVGFTSKPAQEKFGVDAPVAGALFQPMLLENGAAVSMSGSRTPFYEADLIVTVADPAALAAAKTREEAAAALGDVQAFVELPDMALAEGLKPTGPIMASYGVIPWRGVLGDSVAMSDLADPVADLGALTATLKTDGEVVDEATGASLLGHPLDVVLWLVGQGGFDLSEGSVISLGSLGALHPATPGLAVQADYMIGGKPLSVSLTTVE</sequence>
<accession>A0A533IBH1</accession>
<dbReference type="EMBL" id="VAFL01000003">
    <property type="protein sequence ID" value="TKW67827.1"/>
    <property type="molecule type" value="Genomic_DNA"/>
</dbReference>
<evidence type="ECO:0000313" key="3">
    <source>
        <dbReference type="Proteomes" id="UP000315344"/>
    </source>
</evidence>
<dbReference type="AlphaFoldDB" id="A0A533IBH1"/>
<dbReference type="Gene3D" id="3.90.850.10">
    <property type="entry name" value="Fumarylacetoacetase-like, C-terminal domain"/>
    <property type="match status" value="1"/>
</dbReference>
<dbReference type="Proteomes" id="UP000315344">
    <property type="component" value="Unassembled WGS sequence"/>
</dbReference>
<dbReference type="GO" id="GO:0005737">
    <property type="term" value="C:cytoplasm"/>
    <property type="evidence" value="ECO:0007669"/>
    <property type="project" value="TreeGrafter"/>
</dbReference>
<evidence type="ECO:0000256" key="1">
    <source>
        <dbReference type="SAM" id="SignalP"/>
    </source>
</evidence>
<reference evidence="2 3" key="1">
    <citation type="journal article" date="2017" name="Nat. Commun.">
        <title>In situ click chemistry generation of cyclooxygenase-2 inhibitors.</title>
        <authorList>
            <person name="Bhardwaj A."/>
            <person name="Kaur J."/>
            <person name="Wuest M."/>
            <person name="Wuest F."/>
        </authorList>
    </citation>
    <scope>NUCLEOTIDE SEQUENCE [LARGE SCALE GENOMIC DNA]</scope>
    <source>
        <strain evidence="2">S2_012_000_R3_94</strain>
    </source>
</reference>
<feature type="signal peptide" evidence="1">
    <location>
        <begin position="1"/>
        <end position="17"/>
    </location>
</feature>
<name>A0A533IBH1_PARDE</name>
<dbReference type="PANTHER" id="PTHR30143:SF0">
    <property type="entry name" value="2-KETO-4-PENTENOATE HYDRATASE"/>
    <property type="match status" value="1"/>
</dbReference>
<evidence type="ECO:0000313" key="2">
    <source>
        <dbReference type="EMBL" id="TKW67827.1"/>
    </source>
</evidence>